<organism evidence="9 10">
    <name type="scientific">Blastomyces gilchristii (strain SLH14081)</name>
    <name type="common">Blastomyces dermatitidis</name>
    <dbReference type="NCBI Taxonomy" id="559298"/>
    <lineage>
        <taxon>Eukaryota</taxon>
        <taxon>Fungi</taxon>
        <taxon>Dikarya</taxon>
        <taxon>Ascomycota</taxon>
        <taxon>Pezizomycotina</taxon>
        <taxon>Eurotiomycetes</taxon>
        <taxon>Eurotiomycetidae</taxon>
        <taxon>Onygenales</taxon>
        <taxon>Ajellomycetaceae</taxon>
        <taxon>Blastomyces</taxon>
    </lineage>
</organism>
<evidence type="ECO:0000256" key="2">
    <source>
        <dbReference type="ARBA" id="ARBA00022723"/>
    </source>
</evidence>
<dbReference type="Pfam" id="PF07967">
    <property type="entry name" value="zf-C3HC"/>
    <property type="match status" value="1"/>
</dbReference>
<evidence type="ECO:0000313" key="10">
    <source>
        <dbReference type="Proteomes" id="UP000002038"/>
    </source>
</evidence>
<evidence type="ECO:0000256" key="6">
    <source>
        <dbReference type="SAM" id="MobiDB-lite"/>
    </source>
</evidence>
<dbReference type="EMBL" id="GG657454">
    <property type="protein sequence ID" value="OAT08430.1"/>
    <property type="molecule type" value="Genomic_DNA"/>
</dbReference>
<dbReference type="OrthoDB" id="2592092at2759"/>
<dbReference type="PANTHER" id="PTHR15835:SF6">
    <property type="entry name" value="ZINC FINGER C3HC-TYPE PROTEIN 1"/>
    <property type="match status" value="1"/>
</dbReference>
<keyword evidence="4" id="KW-0862">Zinc</keyword>
<evidence type="ECO:0000256" key="1">
    <source>
        <dbReference type="ARBA" id="ARBA00004123"/>
    </source>
</evidence>
<dbReference type="GeneID" id="8505037"/>
<keyword evidence="3" id="KW-0863">Zinc-finger</keyword>
<keyword evidence="10" id="KW-1185">Reference proteome</keyword>
<evidence type="ECO:0000259" key="8">
    <source>
        <dbReference type="Pfam" id="PF08600"/>
    </source>
</evidence>
<feature type="compositionally biased region" description="Polar residues" evidence="6">
    <location>
        <begin position="322"/>
        <end position="333"/>
    </location>
</feature>
<comment type="subcellular location">
    <subcellularLocation>
        <location evidence="1">Nucleus</location>
    </subcellularLocation>
</comment>
<dbReference type="Pfam" id="PF08600">
    <property type="entry name" value="NuBaID_C"/>
    <property type="match status" value="1"/>
</dbReference>
<sequence length="502" mass="55644">MSLIKPAKSHDAKCTLLGLFNHLTTHANNTPGSFETPNISKMSYALATKKRKFHRVLDSLSGANVQKPSNADSSTAKDASPTPAKYPTIKKVRLASSGSVTDSEDMIIRPSVSNIPRHSSLSPSSQQRPNFVPWDRERFLERLETFRRVDRWSPKPAAINEVQWAKRGWSCVDVMRVECVGGCGRAVVVKLPEEVDDVGDDDTDKIIERREVEARLVEEYSKRIAAGHAERCPWRKSGCDDTIQRLPLTNPETAVNGLHARYLNLARLESKLPSIENIEPPSKLDLDGTISILPPALLGGNLEPETQRETRRETTNNTPQPATKNGDSHGNISSQKIGAELNKAAFVLAAFGWDAGPDVGAGLATCGACFRRLGLWMYKPKEDGSVSVYTKLDVVDEHMDYCPWVNPKTQSGGGKPGLHGFNGKPQSGWEILSQAIKTMHRRRTRCDVPSTSAEITSQESLASPGEAKVDDDETQKLRDREWWTKLRRVRQSLHVKGLKKTK</sequence>
<dbReference type="GO" id="GO:0008270">
    <property type="term" value="F:zinc ion binding"/>
    <property type="evidence" value="ECO:0007669"/>
    <property type="project" value="UniProtKB-KW"/>
</dbReference>
<dbReference type="STRING" id="559298.A0A179UKM3"/>
<dbReference type="AlphaFoldDB" id="A0A179UKM3"/>
<evidence type="ECO:0000256" key="3">
    <source>
        <dbReference type="ARBA" id="ARBA00022771"/>
    </source>
</evidence>
<protein>
    <recommendedName>
        <fullName evidence="11">C3HC zinc finger domain-containing protein</fullName>
    </recommendedName>
</protein>
<dbReference type="PANTHER" id="PTHR15835">
    <property type="entry name" value="NUCLEAR-INTERACTING PARTNER OF ALK"/>
    <property type="match status" value="1"/>
</dbReference>
<dbReference type="VEuPathDB" id="FungiDB:BDBG_04380"/>
<feature type="region of interest" description="Disordered" evidence="6">
    <location>
        <begin position="60"/>
        <end position="85"/>
    </location>
</feature>
<evidence type="ECO:0000256" key="4">
    <source>
        <dbReference type="ARBA" id="ARBA00022833"/>
    </source>
</evidence>
<dbReference type="InterPro" id="IPR012935">
    <property type="entry name" value="NuBaID_N"/>
</dbReference>
<dbReference type="InterPro" id="IPR013909">
    <property type="entry name" value="NuBaID_C"/>
</dbReference>
<dbReference type="RefSeq" id="XP_002625511.2">
    <property type="nucleotide sequence ID" value="XM_002625465.2"/>
</dbReference>
<keyword evidence="5" id="KW-0539">Nucleus</keyword>
<evidence type="ECO:0000256" key="5">
    <source>
        <dbReference type="ARBA" id="ARBA00023242"/>
    </source>
</evidence>
<dbReference type="GO" id="GO:0005634">
    <property type="term" value="C:nucleus"/>
    <property type="evidence" value="ECO:0007669"/>
    <property type="project" value="UniProtKB-SubCell"/>
</dbReference>
<accession>A0A179UKM3</accession>
<evidence type="ECO:0000259" key="7">
    <source>
        <dbReference type="Pfam" id="PF07967"/>
    </source>
</evidence>
<keyword evidence="2" id="KW-0479">Metal-binding</keyword>
<evidence type="ECO:0008006" key="11">
    <source>
        <dbReference type="Google" id="ProtNLM"/>
    </source>
</evidence>
<name>A0A179UKM3_BLAGS</name>
<feature type="domain" description="NuBaID C-terminal" evidence="8">
    <location>
        <begin position="345"/>
        <end position="444"/>
    </location>
</feature>
<feature type="compositionally biased region" description="Polar residues" evidence="6">
    <location>
        <begin position="449"/>
        <end position="461"/>
    </location>
</feature>
<feature type="compositionally biased region" description="Basic and acidic residues" evidence="6">
    <location>
        <begin position="305"/>
        <end position="314"/>
    </location>
</feature>
<dbReference type="Proteomes" id="UP000002038">
    <property type="component" value="Unassembled WGS sequence"/>
</dbReference>
<feature type="region of interest" description="Disordered" evidence="6">
    <location>
        <begin position="297"/>
        <end position="333"/>
    </location>
</feature>
<feature type="domain" description="C3HC-type" evidence="7">
    <location>
        <begin position="133"/>
        <end position="276"/>
    </location>
</feature>
<reference evidence="10" key="1">
    <citation type="journal article" date="2015" name="PLoS Genet.">
        <title>The dynamic genome and transcriptome of the human fungal pathogen Blastomyces and close relative Emmonsia.</title>
        <authorList>
            <person name="Munoz J.F."/>
            <person name="Gauthier G.M."/>
            <person name="Desjardins C.A."/>
            <person name="Gallo J.E."/>
            <person name="Holder J."/>
            <person name="Sullivan T.D."/>
            <person name="Marty A.J."/>
            <person name="Carmen J.C."/>
            <person name="Chen Z."/>
            <person name="Ding L."/>
            <person name="Gujja S."/>
            <person name="Magrini V."/>
            <person name="Misas E."/>
            <person name="Mitreva M."/>
            <person name="Priest M."/>
            <person name="Saif S."/>
            <person name="Whiston E.A."/>
            <person name="Young S."/>
            <person name="Zeng Q."/>
            <person name="Goldman W.E."/>
            <person name="Mardis E.R."/>
            <person name="Taylor J.W."/>
            <person name="McEwen J.G."/>
            <person name="Clay O.K."/>
            <person name="Klein B.S."/>
            <person name="Cuomo C.A."/>
        </authorList>
    </citation>
    <scope>NUCLEOTIDE SEQUENCE [LARGE SCALE GENOMIC DNA]</scope>
    <source>
        <strain evidence="10">SLH14081</strain>
    </source>
</reference>
<feature type="region of interest" description="Disordered" evidence="6">
    <location>
        <begin position="448"/>
        <end position="475"/>
    </location>
</feature>
<evidence type="ECO:0000313" key="9">
    <source>
        <dbReference type="EMBL" id="OAT08430.1"/>
    </source>
</evidence>
<feature type="compositionally biased region" description="Polar residues" evidence="6">
    <location>
        <begin position="61"/>
        <end position="77"/>
    </location>
</feature>
<proteinExistence type="predicted"/>
<gene>
    <name evidence="9" type="ORF">BDBG_04380</name>
</gene>
<dbReference type="KEGG" id="bgh:BDBG_04380"/>